<comment type="caution">
    <text evidence="1">The sequence shown here is derived from an EMBL/GenBank/DDBJ whole genome shotgun (WGS) entry which is preliminary data.</text>
</comment>
<organism evidence="1 2">
    <name type="scientific">Curtobacterium citreum</name>
    <dbReference type="NCBI Taxonomy" id="2036"/>
    <lineage>
        <taxon>Bacteria</taxon>
        <taxon>Bacillati</taxon>
        <taxon>Actinomycetota</taxon>
        <taxon>Actinomycetes</taxon>
        <taxon>Micrococcales</taxon>
        <taxon>Microbacteriaceae</taxon>
        <taxon>Curtobacterium</taxon>
    </lineage>
</organism>
<accession>A0ABU8Y5S2</accession>
<proteinExistence type="predicted"/>
<sequence length="45" mass="5086">MSLEPHKGAAIVDERTCTPKPVLTKLHDTRTPAFGRWLGQINRQD</sequence>
<gene>
    <name evidence="1" type="ORF">WMN62_01140</name>
</gene>
<reference evidence="1 2" key="1">
    <citation type="submission" date="2024-03" db="EMBL/GenBank/DDBJ databases">
        <title>Whole genomes of four grape xylem sap localized bacterial endophytes.</title>
        <authorList>
            <person name="Kumar G."/>
            <person name="Savka M.A."/>
        </authorList>
    </citation>
    <scope>NUCLEOTIDE SEQUENCE [LARGE SCALE GENOMIC DNA]</scope>
    <source>
        <strain evidence="1 2">RIT_GXS8</strain>
    </source>
</reference>
<dbReference type="EMBL" id="JBBLYY010000010">
    <property type="protein sequence ID" value="MEK0170067.1"/>
    <property type="molecule type" value="Genomic_DNA"/>
</dbReference>
<protein>
    <submittedName>
        <fullName evidence="1">Uncharacterized protein</fullName>
    </submittedName>
</protein>
<name>A0ABU8Y5S2_9MICO</name>
<dbReference type="Proteomes" id="UP001370299">
    <property type="component" value="Unassembled WGS sequence"/>
</dbReference>
<evidence type="ECO:0000313" key="1">
    <source>
        <dbReference type="EMBL" id="MEK0170067.1"/>
    </source>
</evidence>
<keyword evidence="2" id="KW-1185">Reference proteome</keyword>
<evidence type="ECO:0000313" key="2">
    <source>
        <dbReference type="Proteomes" id="UP001370299"/>
    </source>
</evidence>
<dbReference type="RefSeq" id="WP_185021360.1">
    <property type="nucleotide sequence ID" value="NZ_JBBKAP010000038.1"/>
</dbReference>